<keyword evidence="3" id="KW-0418">Kinase</keyword>
<name>A0ABU8FZ93_9BACI</name>
<reference evidence="5 6" key="1">
    <citation type="submission" date="2024-01" db="EMBL/GenBank/DDBJ databases">
        <title>Seven novel Bacillus-like species.</title>
        <authorList>
            <person name="Liu G."/>
        </authorList>
    </citation>
    <scope>NUCLEOTIDE SEQUENCE [LARGE SCALE GENOMIC DNA]</scope>
    <source>
        <strain evidence="5 6">FJAT-53711</strain>
    </source>
</reference>
<dbReference type="SUPFAM" id="SSF52540">
    <property type="entry name" value="P-loop containing nucleoside triphosphate hydrolases"/>
    <property type="match status" value="1"/>
</dbReference>
<dbReference type="Gene3D" id="3.40.50.300">
    <property type="entry name" value="P-loop containing nucleotide triphosphate hydrolases"/>
    <property type="match status" value="1"/>
</dbReference>
<keyword evidence="4" id="KW-0067">ATP-binding</keyword>
<dbReference type="EMBL" id="JBAWSV010000006">
    <property type="protein sequence ID" value="MEI4831332.1"/>
    <property type="molecule type" value="Genomic_DNA"/>
</dbReference>
<dbReference type="PIRSF" id="PIRSF007531">
    <property type="entry name" value="CPT"/>
    <property type="match status" value="1"/>
</dbReference>
<dbReference type="Pfam" id="PF07931">
    <property type="entry name" value="CPT"/>
    <property type="match status" value="1"/>
</dbReference>
<keyword evidence="2" id="KW-0547">Nucleotide-binding</keyword>
<dbReference type="Proteomes" id="UP001367922">
    <property type="component" value="Unassembled WGS sequence"/>
</dbReference>
<keyword evidence="6" id="KW-1185">Reference proteome</keyword>
<organism evidence="5 6">
    <name type="scientific">Bacillus yunxiaonensis</name>
    <dbReference type="NCBI Taxonomy" id="3127665"/>
    <lineage>
        <taxon>Bacteria</taxon>
        <taxon>Bacillati</taxon>
        <taxon>Bacillota</taxon>
        <taxon>Bacilli</taxon>
        <taxon>Bacillales</taxon>
        <taxon>Bacillaceae</taxon>
        <taxon>Bacillus</taxon>
    </lineage>
</organism>
<evidence type="ECO:0000313" key="6">
    <source>
        <dbReference type="Proteomes" id="UP001367922"/>
    </source>
</evidence>
<comment type="caution">
    <text evidence="5">The sequence shown here is derived from an EMBL/GenBank/DDBJ whole genome shotgun (WGS) entry which is preliminary data.</text>
</comment>
<sequence length="185" mass="20235">MFQKEVKGMVDVIILNGGSSSGKTTIAKCLQNSLPTSWLRFSIDDLIDAMPDAMMEADSGITFGDDGSVSPGTEFRTLESAWMHGIGEMIRRGARVIIDDVFISGVDSCNRWKAALEGLQVLWVGVFCDPIVASVRERERADRVAGMAVSQATSVHVGIHYNIKVDTTKTSPEECARIIWQKITP</sequence>
<dbReference type="PROSITE" id="PS01075">
    <property type="entry name" value="ACETATE_KINASE_1"/>
    <property type="match status" value="1"/>
</dbReference>
<evidence type="ECO:0000256" key="3">
    <source>
        <dbReference type="ARBA" id="ARBA00022777"/>
    </source>
</evidence>
<evidence type="ECO:0000313" key="5">
    <source>
        <dbReference type="EMBL" id="MEI4831332.1"/>
    </source>
</evidence>
<dbReference type="InterPro" id="IPR012853">
    <property type="entry name" value="CPT"/>
</dbReference>
<dbReference type="InterPro" id="IPR023865">
    <property type="entry name" value="Aliphatic_acid_kinase_CS"/>
</dbReference>
<evidence type="ECO:0000256" key="1">
    <source>
        <dbReference type="ARBA" id="ARBA00022679"/>
    </source>
</evidence>
<keyword evidence="1" id="KW-0808">Transferase</keyword>
<accession>A0ABU8FZ93</accession>
<proteinExistence type="predicted"/>
<dbReference type="InterPro" id="IPR027417">
    <property type="entry name" value="P-loop_NTPase"/>
</dbReference>
<protein>
    <submittedName>
        <fullName evidence="5">Chloramphenicol phosphotransferase</fullName>
    </submittedName>
</protein>
<gene>
    <name evidence="5" type="ORF">WAX78_18055</name>
</gene>
<evidence type="ECO:0000256" key="4">
    <source>
        <dbReference type="ARBA" id="ARBA00022840"/>
    </source>
</evidence>
<evidence type="ECO:0000256" key="2">
    <source>
        <dbReference type="ARBA" id="ARBA00022741"/>
    </source>
</evidence>
<dbReference type="RefSeq" id="WP_336483385.1">
    <property type="nucleotide sequence ID" value="NZ_JBAWSV010000006.1"/>
</dbReference>